<feature type="transmembrane region" description="Helical" evidence="1">
    <location>
        <begin position="491"/>
        <end position="518"/>
    </location>
</feature>
<feature type="transmembrane region" description="Helical" evidence="1">
    <location>
        <begin position="989"/>
        <end position="1010"/>
    </location>
</feature>
<keyword evidence="1" id="KW-0472">Membrane</keyword>
<feature type="transmembrane region" description="Helical" evidence="1">
    <location>
        <begin position="912"/>
        <end position="930"/>
    </location>
</feature>
<feature type="transmembrane region" description="Helical" evidence="1">
    <location>
        <begin position="1016"/>
        <end position="1038"/>
    </location>
</feature>
<comment type="caution">
    <text evidence="2">The sequence shown here is derived from an EMBL/GenBank/DDBJ whole genome shotgun (WGS) entry which is preliminary data.</text>
</comment>
<feature type="transmembrane region" description="Helical" evidence="1">
    <location>
        <begin position="887"/>
        <end position="905"/>
    </location>
</feature>
<sequence>MVSDETYRRYPTHEVHDADGAGEHGMRDRFNLSAWAVAHKPLVLFFVIALAIGGALAYMNLGRAEDPNFTIKVANVTAVWPGATSQEMQDQVADQIEKKLEELPYFYRARTYVTPGFMALQLSLQDSTPPKEVPALFYQLRKKLTDIQPNMPAGLIGPSVNDEFGDVDSMLFMITGKGASYRQLKDQAQAMKKALLRVPDVTKVDLYGDQQQTIFVDFDTAKLASLGVTPQTIFDSLAKQNSVTPAGTFETGAQRIPLRVTGALDGVEAVKATPVSANGALFRLSDIATVTAGYADPPSFLIRQGSEPALGIGVVMAKGTNILTFGKNVKAAVDTFIGGMPVGIDVTQIADQPTVVDHAVFEFLRSFLEALVIVLGVSLISLGWRTGIVVATSVPLVLAVVVLVMSMLSMDLNRITLGALIIALGLLVDDAIIAVEMMMVKMEQGWPRERAAAYAWTSTAFPMLTGTLLTAIGFVPIGFAVSAVGEYAGGIFWVVAIALLASWLVAVLFTPLFGVLLLPTFKKHVHADPDAIYNTRFYTMLRAVVRFCVRWRITVTMATLGIFAVSIVAFGHVQQQFFPISDRPELFFEIRMPAGTSINATKAAAIEGEQLIKGDPDIKSYTTYVGQGSPRFWLGLNPQLPDTAYAQIVILPNDIEARERVKAKIETALGNGTLSEARTRVTRFDFGPPVDYPVEFRVVGTDPLKIRDVAEQVRKVMLADKRVVDPNLQWNEREPSIKLVVDQDRARALGLTPQDVAQTLQLLVNGATITTIRDGVEDIAVVARASAAERLDPSRIADLNLLARDGRAVPVAQIAHIERTSEEPLIWRQNRDMMLSVRGGVIDGVQAPDVTAALYPQLKPIIDALPQDYRIDIGGAVEESGKANDSIFKLFPLMLALMLAVLMVQLQSFSRLFLVFLTAPLGIIGASLGLNLAGRPFGFVALLGLIALAGMIMRNTVILVDQIEADVATGKHTRREAIVEATVRRARPVILTAFAAILAMIPLSESAFWGPMATTIMGGLFVATFLTLLFLPALYALWFRKSLDQRAPSAVAPSIKPPRAVPVFAAGQMAAE</sequence>
<feature type="transmembrane region" description="Helical" evidence="1">
    <location>
        <begin position="363"/>
        <end position="382"/>
    </location>
</feature>
<accession>A0ABQ6CJH2</accession>
<evidence type="ECO:0000256" key="1">
    <source>
        <dbReference type="SAM" id="Phobius"/>
    </source>
</evidence>
<keyword evidence="3" id="KW-1185">Reference proteome</keyword>
<evidence type="ECO:0000313" key="2">
    <source>
        <dbReference type="EMBL" id="GLS20428.1"/>
    </source>
</evidence>
<keyword evidence="1" id="KW-0812">Transmembrane</keyword>
<dbReference type="SUPFAM" id="SSF82714">
    <property type="entry name" value="Multidrug efflux transporter AcrB TolC docking domain, DN and DC subdomains"/>
    <property type="match status" value="2"/>
</dbReference>
<feature type="transmembrane region" description="Helical" evidence="1">
    <location>
        <begin position="389"/>
        <end position="409"/>
    </location>
</feature>
<dbReference type="Gene3D" id="3.30.70.1430">
    <property type="entry name" value="Multidrug efflux transporter AcrB pore domain"/>
    <property type="match status" value="2"/>
</dbReference>
<organism evidence="2 3">
    <name type="scientific">Labrys miyagiensis</name>
    <dbReference type="NCBI Taxonomy" id="346912"/>
    <lineage>
        <taxon>Bacteria</taxon>
        <taxon>Pseudomonadati</taxon>
        <taxon>Pseudomonadota</taxon>
        <taxon>Alphaproteobacteria</taxon>
        <taxon>Hyphomicrobiales</taxon>
        <taxon>Xanthobacteraceae</taxon>
        <taxon>Labrys</taxon>
    </lineage>
</organism>
<feature type="transmembrane region" description="Helical" evidence="1">
    <location>
        <begin position="451"/>
        <end position="479"/>
    </location>
</feature>
<dbReference type="PRINTS" id="PR00702">
    <property type="entry name" value="ACRIFLAVINRP"/>
</dbReference>
<dbReference type="PANTHER" id="PTHR32063:SF18">
    <property type="entry name" value="CATION EFFLUX SYSTEM PROTEIN"/>
    <property type="match status" value="1"/>
</dbReference>
<protein>
    <submittedName>
        <fullName evidence="2">Cation efflux system protein</fullName>
    </submittedName>
</protein>
<feature type="transmembrane region" description="Helical" evidence="1">
    <location>
        <begin position="415"/>
        <end position="439"/>
    </location>
</feature>
<dbReference type="SUPFAM" id="SSF82693">
    <property type="entry name" value="Multidrug efflux transporter AcrB pore domain, PN1, PN2, PC1 and PC2 subdomains"/>
    <property type="match status" value="2"/>
</dbReference>
<dbReference type="SUPFAM" id="SSF82866">
    <property type="entry name" value="Multidrug efflux transporter AcrB transmembrane domain"/>
    <property type="match status" value="2"/>
</dbReference>
<gene>
    <name evidence="2" type="ORF">GCM10007874_34450</name>
</gene>
<proteinExistence type="predicted"/>
<dbReference type="EMBL" id="BSPC01000028">
    <property type="protein sequence ID" value="GLS20428.1"/>
    <property type="molecule type" value="Genomic_DNA"/>
</dbReference>
<dbReference type="Gene3D" id="1.20.1640.10">
    <property type="entry name" value="Multidrug efflux transporter AcrB transmembrane domain"/>
    <property type="match status" value="2"/>
</dbReference>
<dbReference type="Gene3D" id="3.30.2090.10">
    <property type="entry name" value="Multidrug efflux transporter AcrB TolC docking domain, DN and DC subdomains"/>
    <property type="match status" value="2"/>
</dbReference>
<reference evidence="3" key="1">
    <citation type="journal article" date="2019" name="Int. J. Syst. Evol. Microbiol.">
        <title>The Global Catalogue of Microorganisms (GCM) 10K type strain sequencing project: providing services to taxonomists for standard genome sequencing and annotation.</title>
        <authorList>
            <consortium name="The Broad Institute Genomics Platform"/>
            <consortium name="The Broad Institute Genome Sequencing Center for Infectious Disease"/>
            <person name="Wu L."/>
            <person name="Ma J."/>
        </authorList>
    </citation>
    <scope>NUCLEOTIDE SEQUENCE [LARGE SCALE GENOMIC DNA]</scope>
    <source>
        <strain evidence="3">NBRC 101365</strain>
    </source>
</reference>
<feature type="transmembrane region" description="Helical" evidence="1">
    <location>
        <begin position="936"/>
        <end position="953"/>
    </location>
</feature>
<feature type="transmembrane region" description="Helical" evidence="1">
    <location>
        <begin position="551"/>
        <end position="573"/>
    </location>
</feature>
<dbReference type="InterPro" id="IPR027463">
    <property type="entry name" value="AcrB_DN_DC_subdom"/>
</dbReference>
<dbReference type="Proteomes" id="UP001156882">
    <property type="component" value="Unassembled WGS sequence"/>
</dbReference>
<name>A0ABQ6CJH2_9HYPH</name>
<keyword evidence="1" id="KW-1133">Transmembrane helix</keyword>
<feature type="transmembrane region" description="Helical" evidence="1">
    <location>
        <begin position="42"/>
        <end position="61"/>
    </location>
</feature>
<dbReference type="Pfam" id="PF00873">
    <property type="entry name" value="ACR_tran"/>
    <property type="match status" value="1"/>
</dbReference>
<dbReference type="InterPro" id="IPR001036">
    <property type="entry name" value="Acrflvin-R"/>
</dbReference>
<evidence type="ECO:0000313" key="3">
    <source>
        <dbReference type="Proteomes" id="UP001156882"/>
    </source>
</evidence>
<dbReference type="PANTHER" id="PTHR32063">
    <property type="match status" value="1"/>
</dbReference>
<dbReference type="Gene3D" id="3.30.70.1440">
    <property type="entry name" value="Multidrug efflux transporter AcrB pore domain"/>
    <property type="match status" value="1"/>
</dbReference>
<dbReference type="Gene3D" id="3.30.70.1320">
    <property type="entry name" value="Multidrug efflux transporter AcrB pore domain like"/>
    <property type="match status" value="1"/>
</dbReference>